<dbReference type="InterPro" id="IPR010106">
    <property type="entry name" value="RpnA"/>
</dbReference>
<evidence type="ECO:0000313" key="2">
    <source>
        <dbReference type="Proteomes" id="UP000813420"/>
    </source>
</evidence>
<protein>
    <submittedName>
        <fullName evidence="1">Rpn family recombination-promoting nuclease/putative transposase</fullName>
    </submittedName>
</protein>
<comment type="caution">
    <text evidence="1">The sequence shown here is derived from an EMBL/GenBank/DDBJ whole genome shotgun (WGS) entry which is preliminary data.</text>
</comment>
<name>A0A9D3AI01_9FIRM</name>
<proteinExistence type="predicted"/>
<evidence type="ECO:0000313" key="1">
    <source>
        <dbReference type="EMBL" id="HJH48840.1"/>
    </source>
</evidence>
<accession>A0A9D3AI01</accession>
<reference evidence="1" key="1">
    <citation type="journal article" date="2021" name="PeerJ">
        <title>Extensive microbial diversity within the chicken gut microbiome revealed by metagenomics and culture.</title>
        <authorList>
            <person name="Gilroy R."/>
            <person name="Ravi A."/>
            <person name="Getino M."/>
            <person name="Pursley I."/>
            <person name="Horton D.L."/>
            <person name="Alikhan N.F."/>
            <person name="Baker D."/>
            <person name="Gharbi K."/>
            <person name="Hall N."/>
            <person name="Watson M."/>
            <person name="Adriaenssens E.M."/>
            <person name="Foster-Nyarko E."/>
            <person name="Jarju S."/>
            <person name="Secka A."/>
            <person name="Antonio M."/>
            <person name="Oren A."/>
            <person name="Chaudhuri R.R."/>
            <person name="La Ragione R."/>
            <person name="Hildebrand F."/>
            <person name="Pallen M.J."/>
        </authorList>
    </citation>
    <scope>NUCLEOTIDE SEQUENCE</scope>
    <source>
        <strain evidence="1">USAMLcec4-12693</strain>
    </source>
</reference>
<dbReference type="Proteomes" id="UP000813420">
    <property type="component" value="Unassembled WGS sequence"/>
</dbReference>
<reference evidence="1" key="2">
    <citation type="submission" date="2021-09" db="EMBL/GenBank/DDBJ databases">
        <authorList>
            <person name="Gilroy R."/>
        </authorList>
    </citation>
    <scope>NUCLEOTIDE SEQUENCE</scope>
    <source>
        <strain evidence="1">USAMLcec4-12693</strain>
    </source>
</reference>
<dbReference type="EMBL" id="DYXE01000009">
    <property type="protein sequence ID" value="HJH48840.1"/>
    <property type="molecule type" value="Genomic_DNA"/>
</dbReference>
<gene>
    <name evidence="1" type="ORF">K8V39_01075</name>
</gene>
<dbReference type="OrthoDB" id="9775482at2"/>
<sequence length="304" mass="35213">MGKKNIEELNLMDDFLMGSVLSYPVVGPEVCRKMISIILHREIREVRIVPQKAYFGADTDKHGIRLDVYAEEAREEDVDTVYDIEPDKSSKGEMRLALPRRTRFYHAKIDADSLASGEDYAQLKNVTVIFISPNDPFGLKRMIYTIKNTCVEEPDMPYEDGMQTLFLYTKGSKGNPPEELRRLLRYLEDSREENAQDEDLKEIHRMVQQVKRDREVSLEYMKIYERERMIREEGREEGYASGGEAAKIGIIRRKVEKGFSAPEIAEMLETEESYVNEVMHLLEENEGASDLEIARKKLGIEEDE</sequence>
<dbReference type="AlphaFoldDB" id="A0A9D3AI01"/>
<dbReference type="NCBIfam" id="TIGR01784">
    <property type="entry name" value="T_den_put_tspse"/>
    <property type="match status" value="1"/>
</dbReference>
<dbReference type="RefSeq" id="WP_070089963.1">
    <property type="nucleotide sequence ID" value="NZ_CABMJS010000025.1"/>
</dbReference>
<organism evidence="1 2">
    <name type="scientific">Merdimonas faecis</name>
    <dbReference type="NCBI Taxonomy" id="1653435"/>
    <lineage>
        <taxon>Bacteria</taxon>
        <taxon>Bacillati</taxon>
        <taxon>Bacillota</taxon>
        <taxon>Clostridia</taxon>
        <taxon>Lachnospirales</taxon>
        <taxon>Lachnospiraceae</taxon>
        <taxon>Merdimonas</taxon>
    </lineage>
</organism>